<dbReference type="RefSeq" id="XP_060419191.1">
    <property type="nucleotide sequence ID" value="XM_060551801.1"/>
</dbReference>
<comment type="caution">
    <text evidence="2">The sequence shown here is derived from an EMBL/GenBank/DDBJ whole genome shotgun (WGS) entry which is preliminary data.</text>
</comment>
<evidence type="ECO:0000313" key="3">
    <source>
        <dbReference type="Proteomes" id="UP001230504"/>
    </source>
</evidence>
<feature type="compositionally biased region" description="Low complexity" evidence="1">
    <location>
        <begin position="101"/>
        <end position="125"/>
    </location>
</feature>
<evidence type="ECO:0000256" key="1">
    <source>
        <dbReference type="SAM" id="MobiDB-lite"/>
    </source>
</evidence>
<reference evidence="2" key="1">
    <citation type="submission" date="2021-06" db="EMBL/GenBank/DDBJ databases">
        <title>Comparative genomics, transcriptomics and evolutionary studies reveal genomic signatures of adaptation to plant cell wall in hemibiotrophic fungi.</title>
        <authorList>
            <consortium name="DOE Joint Genome Institute"/>
            <person name="Baroncelli R."/>
            <person name="Diaz J.F."/>
            <person name="Benocci T."/>
            <person name="Peng M."/>
            <person name="Battaglia E."/>
            <person name="Haridas S."/>
            <person name="Andreopoulos W."/>
            <person name="Labutti K."/>
            <person name="Pangilinan J."/>
            <person name="Floch G.L."/>
            <person name="Makela M.R."/>
            <person name="Henrissat B."/>
            <person name="Grigoriev I.V."/>
            <person name="Crouch J.A."/>
            <person name="De Vries R.P."/>
            <person name="Sukno S.A."/>
            <person name="Thon M.R."/>
        </authorList>
    </citation>
    <scope>NUCLEOTIDE SEQUENCE</scope>
    <source>
        <strain evidence="2">CBS 125086</strain>
    </source>
</reference>
<sequence length="151" mass="16929">MLPPPRTFTRRGTKDAQKREIQVVIRHQRLSEPFPPPRVPNKRFALTYKARWPERFLCDDGARHLEKSGSGRRTFENGSCPHGLFNWLIGILSNTSPPGPGRLWSPPSSSSSLSPCRTQTQTQTTPPTPPPPLSSTSARPCVPDHNPFLNR</sequence>
<feature type="region of interest" description="Disordered" evidence="1">
    <location>
        <begin position="96"/>
        <end position="151"/>
    </location>
</feature>
<organism evidence="2 3">
    <name type="scientific">Colletotrichum navitas</name>
    <dbReference type="NCBI Taxonomy" id="681940"/>
    <lineage>
        <taxon>Eukaryota</taxon>
        <taxon>Fungi</taxon>
        <taxon>Dikarya</taxon>
        <taxon>Ascomycota</taxon>
        <taxon>Pezizomycotina</taxon>
        <taxon>Sordariomycetes</taxon>
        <taxon>Hypocreomycetidae</taxon>
        <taxon>Glomerellales</taxon>
        <taxon>Glomerellaceae</taxon>
        <taxon>Colletotrichum</taxon>
        <taxon>Colletotrichum graminicola species complex</taxon>
    </lineage>
</organism>
<evidence type="ECO:0000313" key="2">
    <source>
        <dbReference type="EMBL" id="KAK1598514.1"/>
    </source>
</evidence>
<name>A0AAD8QCK2_9PEZI</name>
<proteinExistence type="predicted"/>
<dbReference type="EMBL" id="JAHLJV010000004">
    <property type="protein sequence ID" value="KAK1598514.1"/>
    <property type="molecule type" value="Genomic_DNA"/>
</dbReference>
<gene>
    <name evidence="2" type="ORF">LY79DRAFT_246481</name>
</gene>
<dbReference type="Proteomes" id="UP001230504">
    <property type="component" value="Unassembled WGS sequence"/>
</dbReference>
<protein>
    <submittedName>
        <fullName evidence="2">Uncharacterized protein</fullName>
    </submittedName>
</protein>
<dbReference type="GeneID" id="85436041"/>
<dbReference type="AlphaFoldDB" id="A0AAD8QCK2"/>
<accession>A0AAD8QCK2</accession>
<keyword evidence="3" id="KW-1185">Reference proteome</keyword>